<dbReference type="AlphaFoldDB" id="A0AAN5YS55"/>
<dbReference type="CDD" id="cd08577">
    <property type="entry name" value="PI-PLCc_GDPD_SF_unchar3"/>
    <property type="match status" value="1"/>
</dbReference>
<proteinExistence type="inferred from homology"/>
<dbReference type="PANTHER" id="PTHR31571:SF1">
    <property type="entry name" value="ALTERED INHERITANCE OF MITOCHONDRIA PROTEIN 6"/>
    <property type="match status" value="1"/>
</dbReference>
<reference evidence="4" key="2">
    <citation type="submission" date="2020-04" db="EMBL/GenBank/DDBJ databases">
        <authorList>
            <person name="Santos R.A.C."/>
            <person name="Steenwyk J.L."/>
            <person name="Rivero-Menendez O."/>
            <person name="Mead M.E."/>
            <person name="Silva L.P."/>
            <person name="Bastos R.W."/>
            <person name="Alastruey-Izquierdo A."/>
            <person name="Goldman G.H."/>
            <person name="Rokas A."/>
        </authorList>
    </citation>
    <scope>NUCLEOTIDE SEQUENCE</scope>
    <source>
        <strain evidence="4">CNM-CM8927</strain>
    </source>
</reference>
<keyword evidence="3" id="KW-0812">Transmembrane</keyword>
<comment type="caution">
    <text evidence="4">The sequence shown here is derived from an EMBL/GenBank/DDBJ whole genome shotgun (WGS) entry which is preliminary data.</text>
</comment>
<comment type="similarity">
    <text evidence="1">Belongs to the AIM6 family.</text>
</comment>
<accession>A0AAN5YS55</accession>
<evidence type="ECO:0000256" key="2">
    <source>
        <dbReference type="ARBA" id="ARBA00014286"/>
    </source>
</evidence>
<evidence type="ECO:0000256" key="1">
    <source>
        <dbReference type="ARBA" id="ARBA00008858"/>
    </source>
</evidence>
<keyword evidence="3" id="KW-1133">Transmembrane helix</keyword>
<name>A0AAN5YS55_ASPLE</name>
<organism evidence="4 5">
    <name type="scientific">Aspergillus lentulus</name>
    <dbReference type="NCBI Taxonomy" id="293939"/>
    <lineage>
        <taxon>Eukaryota</taxon>
        <taxon>Fungi</taxon>
        <taxon>Dikarya</taxon>
        <taxon>Ascomycota</taxon>
        <taxon>Pezizomycotina</taxon>
        <taxon>Eurotiomycetes</taxon>
        <taxon>Eurotiomycetidae</taxon>
        <taxon>Eurotiales</taxon>
        <taxon>Aspergillaceae</taxon>
        <taxon>Aspergillus</taxon>
        <taxon>Aspergillus subgen. Fumigati</taxon>
    </lineage>
</organism>
<dbReference type="SUPFAM" id="SSF51695">
    <property type="entry name" value="PLC-like phosphodiesterases"/>
    <property type="match status" value="1"/>
</dbReference>
<dbReference type="PANTHER" id="PTHR31571">
    <property type="entry name" value="ALTERED INHERITANCE OF MITOCHONDRIA PROTEIN 6"/>
    <property type="match status" value="1"/>
</dbReference>
<dbReference type="EMBL" id="JAAAPU010000023">
    <property type="protein sequence ID" value="KAF4207006.1"/>
    <property type="molecule type" value="Genomic_DNA"/>
</dbReference>
<evidence type="ECO:0000313" key="4">
    <source>
        <dbReference type="EMBL" id="KAF4207006.1"/>
    </source>
</evidence>
<evidence type="ECO:0000256" key="3">
    <source>
        <dbReference type="SAM" id="Phobius"/>
    </source>
</evidence>
<evidence type="ECO:0000313" key="5">
    <source>
        <dbReference type="Proteomes" id="UP000649114"/>
    </source>
</evidence>
<sequence>MMTGLPLFSRLSSRRSDSLSDTTLTERRLSDLSNKSLHTYNESNQKAPRRWVTNFKSKLDHTIVGKKKARRNRVSVVVALIVALGGVAVLVWFSLVLTLIDRLTPTGPSNGLQRIVETWKGPTDSVAALSPWPKDFSQGITPVQCHSHNDYWRSVPLYEAIAAGCTGVEADIWLQGGDLLVGHGKRSLSPDRSLKSLYINPLTTILSNLNTNSSANTSVGIFDVDPTTSLTLLIDIKSDGNATWPILLDQLSPLRSAGWLTHWNGTSKTLVRGPVTVVGTGDTMFELVVAEEDRYVFFDAPLNDLAQNSTYTSENSYYASVSLQKAIGVVWPWGPTDNQKQIMQKMLSAASERGLLSRFWSIPSWPVSLRMRLWRFLVDSGVGMLNVDDVVQATRWNWDWCIVAGDASMQLLVQGHALDRALSPDHTRHQGLPDTIPPLGEEKRRRIHHKVRGILDVLDDFVLHTDFGFSPFSRRHHFEGYILLVVEVMGHPDSGEAARPDFMLYQISFIEHLSDRNR</sequence>
<dbReference type="InterPro" id="IPR039559">
    <property type="entry name" value="AIM6_PI-PLC-like_dom"/>
</dbReference>
<dbReference type="GO" id="GO:0008081">
    <property type="term" value="F:phosphoric diester hydrolase activity"/>
    <property type="evidence" value="ECO:0007669"/>
    <property type="project" value="InterPro"/>
</dbReference>
<reference evidence="4" key="1">
    <citation type="journal article" date="2020" name="bioRxiv">
        <title>Genomic and phenotypic heterogeneity of clinical isolates of the human pathogens Aspergillus fumigatus, Aspergillus lentulus and Aspergillus fumigatiaffinis.</title>
        <authorList>
            <person name="dos Santos R.A.C."/>
            <person name="Steenwyk J.L."/>
            <person name="Rivero-Menendez O."/>
            <person name="Mead M.E."/>
            <person name="Silva L.P."/>
            <person name="Bastos R.W."/>
            <person name="Alastruey-Izquierdo A."/>
            <person name="Goldman G.H."/>
            <person name="Rokas A."/>
        </authorList>
    </citation>
    <scope>NUCLEOTIDE SEQUENCE</scope>
    <source>
        <strain evidence="4">CNM-CM8927</strain>
    </source>
</reference>
<gene>
    <name evidence="4" type="ORF">CNMCM8927_004101</name>
</gene>
<dbReference type="GO" id="GO:0006629">
    <property type="term" value="P:lipid metabolic process"/>
    <property type="evidence" value="ECO:0007669"/>
    <property type="project" value="InterPro"/>
</dbReference>
<dbReference type="Proteomes" id="UP000649114">
    <property type="component" value="Unassembled WGS sequence"/>
</dbReference>
<feature type="transmembrane region" description="Helical" evidence="3">
    <location>
        <begin position="76"/>
        <end position="100"/>
    </location>
</feature>
<protein>
    <recommendedName>
        <fullName evidence="2">Altered inheritance of mitochondria protein 6</fullName>
    </recommendedName>
</protein>
<dbReference type="InterPro" id="IPR051236">
    <property type="entry name" value="HAT_RTT109-like"/>
</dbReference>
<dbReference type="InterPro" id="IPR017946">
    <property type="entry name" value="PLC-like_Pdiesterase_TIM-brl"/>
</dbReference>
<keyword evidence="3" id="KW-0472">Membrane</keyword>